<reference evidence="2 3" key="1">
    <citation type="submission" date="2019-01" db="EMBL/GenBank/DDBJ databases">
        <title>A draft genome assembly of the solar-powered sea slug Elysia chlorotica.</title>
        <authorList>
            <person name="Cai H."/>
            <person name="Li Q."/>
            <person name="Fang X."/>
            <person name="Li J."/>
            <person name="Curtis N.E."/>
            <person name="Altenburger A."/>
            <person name="Shibata T."/>
            <person name="Feng M."/>
            <person name="Maeda T."/>
            <person name="Schwartz J.A."/>
            <person name="Shigenobu S."/>
            <person name="Lundholm N."/>
            <person name="Nishiyama T."/>
            <person name="Yang H."/>
            <person name="Hasebe M."/>
            <person name="Li S."/>
            <person name="Pierce S.K."/>
            <person name="Wang J."/>
        </authorList>
    </citation>
    <scope>NUCLEOTIDE SEQUENCE [LARGE SCALE GENOMIC DNA]</scope>
    <source>
        <strain evidence="2">EC2010</strain>
        <tissue evidence="2">Whole organism of an adult</tissue>
    </source>
</reference>
<feature type="non-terminal residue" evidence="2">
    <location>
        <position position="1"/>
    </location>
</feature>
<keyword evidence="1" id="KW-0732">Signal</keyword>
<proteinExistence type="predicted"/>
<evidence type="ECO:0000313" key="3">
    <source>
        <dbReference type="Proteomes" id="UP000271974"/>
    </source>
</evidence>
<dbReference type="AlphaFoldDB" id="A0A3S1BA47"/>
<protein>
    <recommendedName>
        <fullName evidence="4">SEFIR domain-containing protein</fullName>
    </recommendedName>
</protein>
<feature type="chain" id="PRO_5018560148" description="SEFIR domain-containing protein" evidence="1">
    <location>
        <begin position="19"/>
        <end position="196"/>
    </location>
</feature>
<feature type="signal peptide" evidence="1">
    <location>
        <begin position="1"/>
        <end position="18"/>
    </location>
</feature>
<sequence length="196" mass="22148">RTPSTISLTVFLFCAVHGKLDITSEHDVLTDFLTKQDRLLCAVIKYTDINDTLEDNVLVVSQYPKFKRNIAGVIQTPFNGRETNTSLSEPRQSLHQPSVLQCFIDHGLRASISSSQSPAQISKWLISLKRKMKQMWQYDVNQLEVLRSKKDIVVLAMPTQTQMASIDMIGNKVTERLMKKGFSATLVLIHPNSKNS</sequence>
<gene>
    <name evidence="2" type="ORF">EGW08_016524</name>
</gene>
<comment type="caution">
    <text evidence="2">The sequence shown here is derived from an EMBL/GenBank/DDBJ whole genome shotgun (WGS) entry which is preliminary data.</text>
</comment>
<dbReference type="EMBL" id="RQTK01000717">
    <property type="protein sequence ID" value="RUS75709.1"/>
    <property type="molecule type" value="Genomic_DNA"/>
</dbReference>
<keyword evidence="3" id="KW-1185">Reference proteome</keyword>
<evidence type="ECO:0000313" key="2">
    <source>
        <dbReference type="EMBL" id="RUS75709.1"/>
    </source>
</evidence>
<dbReference type="Proteomes" id="UP000271974">
    <property type="component" value="Unassembled WGS sequence"/>
</dbReference>
<organism evidence="2 3">
    <name type="scientific">Elysia chlorotica</name>
    <name type="common">Eastern emerald elysia</name>
    <name type="synonym">Sea slug</name>
    <dbReference type="NCBI Taxonomy" id="188477"/>
    <lineage>
        <taxon>Eukaryota</taxon>
        <taxon>Metazoa</taxon>
        <taxon>Spiralia</taxon>
        <taxon>Lophotrochozoa</taxon>
        <taxon>Mollusca</taxon>
        <taxon>Gastropoda</taxon>
        <taxon>Heterobranchia</taxon>
        <taxon>Euthyneura</taxon>
        <taxon>Panpulmonata</taxon>
        <taxon>Sacoglossa</taxon>
        <taxon>Placobranchoidea</taxon>
        <taxon>Plakobranchidae</taxon>
        <taxon>Elysia</taxon>
    </lineage>
</organism>
<name>A0A3S1BA47_ELYCH</name>
<evidence type="ECO:0000256" key="1">
    <source>
        <dbReference type="SAM" id="SignalP"/>
    </source>
</evidence>
<accession>A0A3S1BA47</accession>
<feature type="non-terminal residue" evidence="2">
    <location>
        <position position="196"/>
    </location>
</feature>
<evidence type="ECO:0008006" key="4">
    <source>
        <dbReference type="Google" id="ProtNLM"/>
    </source>
</evidence>